<evidence type="ECO:0000313" key="3">
    <source>
        <dbReference type="EMBL" id="QDY76101.1"/>
    </source>
</evidence>
<feature type="region of interest" description="Disordered" evidence="1">
    <location>
        <begin position="1"/>
        <end position="68"/>
    </location>
</feature>
<feature type="transmembrane region" description="Helical" evidence="2">
    <location>
        <begin position="125"/>
        <end position="145"/>
    </location>
</feature>
<evidence type="ECO:0000313" key="4">
    <source>
        <dbReference type="Proteomes" id="UP000320580"/>
    </source>
</evidence>
<accession>A0A5B8J886</accession>
<protein>
    <submittedName>
        <fullName evidence="3">DUF4190 domain-containing protein</fullName>
    </submittedName>
</protein>
<reference evidence="3 4" key="1">
    <citation type="submission" date="2019-07" db="EMBL/GenBank/DDBJ databases">
        <authorList>
            <person name="Zhu P."/>
        </authorList>
    </citation>
    <scope>NUCLEOTIDE SEQUENCE [LARGE SCALE GENOMIC DNA]</scope>
    <source>
        <strain evidence="3 4">SSL-25</strain>
    </source>
</reference>
<dbReference type="AlphaFoldDB" id="A0A5B8J886"/>
<feature type="compositionally biased region" description="Low complexity" evidence="1">
    <location>
        <begin position="22"/>
        <end position="47"/>
    </location>
</feature>
<gene>
    <name evidence="3" type="ORF">FQU76_05705</name>
</gene>
<keyword evidence="2" id="KW-0472">Membrane</keyword>
<organism evidence="3 4">
    <name type="scientific">Streptomyces qinzhouensis</name>
    <dbReference type="NCBI Taxonomy" id="2599401"/>
    <lineage>
        <taxon>Bacteria</taxon>
        <taxon>Bacillati</taxon>
        <taxon>Actinomycetota</taxon>
        <taxon>Actinomycetes</taxon>
        <taxon>Kitasatosporales</taxon>
        <taxon>Streptomycetaceae</taxon>
        <taxon>Streptomyces</taxon>
    </lineage>
</organism>
<proteinExistence type="predicted"/>
<dbReference type="KEGG" id="sqz:FQU76_05705"/>
<keyword evidence="2" id="KW-1133">Transmembrane helix</keyword>
<keyword evidence="2" id="KW-0812">Transmembrane</keyword>
<evidence type="ECO:0000256" key="1">
    <source>
        <dbReference type="SAM" id="MobiDB-lite"/>
    </source>
</evidence>
<dbReference type="RefSeq" id="WP_146479400.1">
    <property type="nucleotide sequence ID" value="NZ_CP042266.1"/>
</dbReference>
<evidence type="ECO:0000256" key="2">
    <source>
        <dbReference type="SAM" id="Phobius"/>
    </source>
</evidence>
<dbReference type="Proteomes" id="UP000320580">
    <property type="component" value="Chromosome"/>
</dbReference>
<dbReference type="EMBL" id="CP042266">
    <property type="protein sequence ID" value="QDY76101.1"/>
    <property type="molecule type" value="Genomic_DNA"/>
</dbReference>
<keyword evidence="4" id="KW-1185">Reference proteome</keyword>
<dbReference type="OrthoDB" id="4338073at2"/>
<name>A0A5B8J886_9ACTN</name>
<sequence>MTDQQGGHEPSKLDPWTPPDSPAAGTATDAPPAQGAPAAIPAPTGPGTVPPPPAAPGHSPAGPYGPPVPVAPAGLPGNNAYGAWTPQPGQAVYPYPMAGGPAGPPPQNGKGLTAMVLGLSALSSFYLYGVAGIILGTLAVVFGVIGSRKAKRGEADNAGQARIGIITGAIGLVLGALTLALIITFWDELTEDDDEYGDSNRYSYSLAHTPRPLG</sequence>
<feature type="transmembrane region" description="Helical" evidence="2">
    <location>
        <begin position="165"/>
        <end position="186"/>
    </location>
</feature>